<dbReference type="Proteomes" id="UP000619545">
    <property type="component" value="Unassembled WGS sequence"/>
</dbReference>
<dbReference type="CDD" id="cd02440">
    <property type="entry name" value="AdoMet_MTases"/>
    <property type="match status" value="1"/>
</dbReference>
<dbReference type="Gene3D" id="3.40.50.150">
    <property type="entry name" value="Vaccinia Virus protein VP39"/>
    <property type="match status" value="1"/>
</dbReference>
<evidence type="ECO:0000313" key="5">
    <source>
        <dbReference type="Proteomes" id="UP000619545"/>
    </source>
</evidence>
<accession>A0A832TFT0</accession>
<keyword evidence="1 4" id="KW-0489">Methyltransferase</keyword>
<dbReference type="OMA" id="HMIDVNE"/>
<dbReference type="AlphaFoldDB" id="A0A832TFT0"/>
<reference evidence="4" key="1">
    <citation type="journal article" date="2020" name="bioRxiv">
        <title>A rank-normalized archaeal taxonomy based on genome phylogeny resolves widespread incomplete and uneven classifications.</title>
        <authorList>
            <person name="Rinke C."/>
            <person name="Chuvochina M."/>
            <person name="Mussig A.J."/>
            <person name="Chaumeil P.-A."/>
            <person name="Waite D.W."/>
            <person name="Whitman W.B."/>
            <person name="Parks D.H."/>
            <person name="Hugenholtz P."/>
        </authorList>
    </citation>
    <scope>NUCLEOTIDE SEQUENCE</scope>
    <source>
        <strain evidence="4">UBA8853</strain>
    </source>
</reference>
<dbReference type="InterPro" id="IPR046977">
    <property type="entry name" value="RsmC/RlmG"/>
</dbReference>
<sequence>MRAPYSGRGKPSREELGMIIARIRGREYRFLTAPGVFSWRRIDPGTQLLAENMDLEGVHSVLDLGCGYGVLGIVAAKELGEGHVVMTDVNRRAIWLANENRRLNDVEDITEVREGSLYDPVEDEEFDRIVSNPPIREGLDLVLRIVREAPNHLTEDGELWLVVRRKMGSKRILSEMRTVFGSAEVAARGGGYWVLRAPG</sequence>
<protein>
    <submittedName>
        <fullName evidence="4">Class I SAM-dependent methyltransferase</fullName>
    </submittedName>
</protein>
<evidence type="ECO:0000313" key="4">
    <source>
        <dbReference type="EMBL" id="HII70064.1"/>
    </source>
</evidence>
<dbReference type="GO" id="GO:0008757">
    <property type="term" value="F:S-adenosylmethionine-dependent methyltransferase activity"/>
    <property type="evidence" value="ECO:0007669"/>
    <property type="project" value="InterPro"/>
</dbReference>
<dbReference type="GeneID" id="1476810"/>
<feature type="domain" description="Methyltransferase small" evidence="3">
    <location>
        <begin position="27"/>
        <end position="196"/>
    </location>
</feature>
<dbReference type="InterPro" id="IPR007848">
    <property type="entry name" value="Small_mtfrase_dom"/>
</dbReference>
<dbReference type="EMBL" id="DUJS01000002">
    <property type="protein sequence ID" value="HII70064.1"/>
    <property type="molecule type" value="Genomic_DNA"/>
</dbReference>
<evidence type="ECO:0000259" key="3">
    <source>
        <dbReference type="Pfam" id="PF05175"/>
    </source>
</evidence>
<keyword evidence="2 4" id="KW-0808">Transferase</keyword>
<dbReference type="GO" id="GO:0032259">
    <property type="term" value="P:methylation"/>
    <property type="evidence" value="ECO:0007669"/>
    <property type="project" value="UniProtKB-KW"/>
</dbReference>
<dbReference type="Pfam" id="PF05175">
    <property type="entry name" value="MTS"/>
    <property type="match status" value="1"/>
</dbReference>
<comment type="caution">
    <text evidence="4">The sequence shown here is derived from an EMBL/GenBank/DDBJ whole genome shotgun (WGS) entry which is preliminary data.</text>
</comment>
<dbReference type="SUPFAM" id="SSF53335">
    <property type="entry name" value="S-adenosyl-L-methionine-dependent methyltransferases"/>
    <property type="match status" value="1"/>
</dbReference>
<dbReference type="InterPro" id="IPR029063">
    <property type="entry name" value="SAM-dependent_MTases_sf"/>
</dbReference>
<gene>
    <name evidence="4" type="ORF">HA336_02375</name>
</gene>
<evidence type="ECO:0000256" key="1">
    <source>
        <dbReference type="ARBA" id="ARBA00022603"/>
    </source>
</evidence>
<name>A0A832TFT0_9EURY</name>
<dbReference type="PANTHER" id="PTHR47816:SF4">
    <property type="entry name" value="RIBOSOMAL RNA SMALL SUBUNIT METHYLTRANSFERASE C"/>
    <property type="match status" value="1"/>
</dbReference>
<dbReference type="PANTHER" id="PTHR47816">
    <property type="entry name" value="RIBOSOMAL RNA SMALL SUBUNIT METHYLTRANSFERASE C"/>
    <property type="match status" value="1"/>
</dbReference>
<dbReference type="RefSeq" id="WP_011019078.1">
    <property type="nucleotide sequence ID" value="NZ_DUJS01000002.1"/>
</dbReference>
<evidence type="ECO:0000256" key="2">
    <source>
        <dbReference type="ARBA" id="ARBA00022679"/>
    </source>
</evidence>
<organism evidence="4 5">
    <name type="scientific">Methanopyrus kandleri</name>
    <dbReference type="NCBI Taxonomy" id="2320"/>
    <lineage>
        <taxon>Archaea</taxon>
        <taxon>Methanobacteriati</taxon>
        <taxon>Methanobacteriota</taxon>
        <taxon>Methanomada group</taxon>
        <taxon>Methanopyri</taxon>
        <taxon>Methanopyrales</taxon>
        <taxon>Methanopyraceae</taxon>
        <taxon>Methanopyrus</taxon>
    </lineage>
</organism>
<proteinExistence type="predicted"/>